<dbReference type="SMART" id="SM00256">
    <property type="entry name" value="FBOX"/>
    <property type="match status" value="1"/>
</dbReference>
<sequence>MTALARPLCPLDLLPVELFASILSELDLASLLAASSVSTLFRSVVASPLLNPWRQPIRRVLLSSDPYPAEFALLGARQIVPRRNWIEILALARLEWILLSATMPSLTEKMWEEAFNRRWLPGMRRWKKEGSWQEAFKRTAMRLWHRLNTSCTADESWCRYVLLNRNGSANLCEAYARTFNPLAVFDEFKLQANLMHLETQVRLIVQFLDIRVIALGVLHHASSLFVNSNARQLLHPPGVQSWIDDSETISDGTEASDTLASMPLSIASQRSLQVAFTPQSLRNPYTPLLMQNVGIPLSRARSSGSTDDEPPNGRYRRRTMSNEPGTGILRRLTVSLGAGIFGVGQADAGPASPQSAGPVLGRSASHQPEHTRSQPPPPRHTNGHTHSFSASTSSPLQAESAGPSSSRTHTTTDDPISSSLAPPVGELTYPPLRYPTPISAHRNYPNYTPGGGDNRWRSKGTLLELDEGGKLWAGPMMIVAQLVHPDHAEVGEDLDLVGQTKWAAFTVQDLFAIAPWMEERITKVVDGMGLGVF</sequence>
<feature type="domain" description="F-box" evidence="2">
    <location>
        <begin position="8"/>
        <end position="56"/>
    </location>
</feature>
<dbReference type="OMA" id="HRVWHRS"/>
<evidence type="ECO:0000256" key="1">
    <source>
        <dbReference type="SAM" id="MobiDB-lite"/>
    </source>
</evidence>
<dbReference type="PROSITE" id="PS50181">
    <property type="entry name" value="FBOX"/>
    <property type="match status" value="1"/>
</dbReference>
<organism evidence="3 4">
    <name type="scientific">Dacryopinax primogenitus (strain DJM 731)</name>
    <name type="common">Brown rot fungus</name>
    <dbReference type="NCBI Taxonomy" id="1858805"/>
    <lineage>
        <taxon>Eukaryota</taxon>
        <taxon>Fungi</taxon>
        <taxon>Dikarya</taxon>
        <taxon>Basidiomycota</taxon>
        <taxon>Agaricomycotina</taxon>
        <taxon>Dacrymycetes</taxon>
        <taxon>Dacrymycetales</taxon>
        <taxon>Dacrymycetaceae</taxon>
        <taxon>Dacryopinax</taxon>
    </lineage>
</organism>
<reference evidence="3 4" key="1">
    <citation type="journal article" date="2012" name="Science">
        <title>The Paleozoic origin of enzymatic lignin decomposition reconstructed from 31 fungal genomes.</title>
        <authorList>
            <person name="Floudas D."/>
            <person name="Binder M."/>
            <person name="Riley R."/>
            <person name="Barry K."/>
            <person name="Blanchette R.A."/>
            <person name="Henrissat B."/>
            <person name="Martinez A.T."/>
            <person name="Otillar R."/>
            <person name="Spatafora J.W."/>
            <person name="Yadav J.S."/>
            <person name="Aerts A."/>
            <person name="Benoit I."/>
            <person name="Boyd A."/>
            <person name="Carlson A."/>
            <person name="Copeland A."/>
            <person name="Coutinho P.M."/>
            <person name="de Vries R.P."/>
            <person name="Ferreira P."/>
            <person name="Findley K."/>
            <person name="Foster B."/>
            <person name="Gaskell J."/>
            <person name="Glotzer D."/>
            <person name="Gorecki P."/>
            <person name="Heitman J."/>
            <person name="Hesse C."/>
            <person name="Hori C."/>
            <person name="Igarashi K."/>
            <person name="Jurgens J.A."/>
            <person name="Kallen N."/>
            <person name="Kersten P."/>
            <person name="Kohler A."/>
            <person name="Kuees U."/>
            <person name="Kumar T.K.A."/>
            <person name="Kuo A."/>
            <person name="LaButti K."/>
            <person name="Larrondo L.F."/>
            <person name="Lindquist E."/>
            <person name="Ling A."/>
            <person name="Lombard V."/>
            <person name="Lucas S."/>
            <person name="Lundell T."/>
            <person name="Martin R."/>
            <person name="McLaughlin D.J."/>
            <person name="Morgenstern I."/>
            <person name="Morin E."/>
            <person name="Murat C."/>
            <person name="Nagy L.G."/>
            <person name="Nolan M."/>
            <person name="Ohm R.A."/>
            <person name="Patyshakuliyeva A."/>
            <person name="Rokas A."/>
            <person name="Ruiz-Duenas F.J."/>
            <person name="Sabat G."/>
            <person name="Salamov A."/>
            <person name="Samejima M."/>
            <person name="Schmutz J."/>
            <person name="Slot J.C."/>
            <person name="St John F."/>
            <person name="Stenlid J."/>
            <person name="Sun H."/>
            <person name="Sun S."/>
            <person name="Syed K."/>
            <person name="Tsang A."/>
            <person name="Wiebenga A."/>
            <person name="Young D."/>
            <person name="Pisabarro A."/>
            <person name="Eastwood D.C."/>
            <person name="Martin F."/>
            <person name="Cullen D."/>
            <person name="Grigoriev I.V."/>
            <person name="Hibbett D.S."/>
        </authorList>
    </citation>
    <scope>NUCLEOTIDE SEQUENCE [LARGE SCALE GENOMIC DNA]</scope>
    <source>
        <strain evidence="3 4">DJM-731 SS1</strain>
    </source>
</reference>
<dbReference type="STRING" id="1858805.M5G7Y6"/>
<dbReference type="EMBL" id="JH795855">
    <property type="protein sequence ID" value="EJU06321.1"/>
    <property type="molecule type" value="Genomic_DNA"/>
</dbReference>
<evidence type="ECO:0000259" key="2">
    <source>
        <dbReference type="PROSITE" id="PS50181"/>
    </source>
</evidence>
<gene>
    <name evidence="3" type="ORF">DACRYDRAFT_103266</name>
</gene>
<dbReference type="AlphaFoldDB" id="M5G7Y6"/>
<dbReference type="GeneID" id="63682796"/>
<feature type="region of interest" description="Disordered" evidence="1">
    <location>
        <begin position="347"/>
        <end position="455"/>
    </location>
</feature>
<accession>M5G7Y6</accession>
<name>M5G7Y6_DACPD</name>
<feature type="compositionally biased region" description="Polar residues" evidence="1">
    <location>
        <begin position="384"/>
        <end position="420"/>
    </location>
</feature>
<dbReference type="Gene3D" id="1.20.1280.50">
    <property type="match status" value="1"/>
</dbReference>
<keyword evidence="4" id="KW-1185">Reference proteome</keyword>
<proteinExistence type="predicted"/>
<evidence type="ECO:0000313" key="4">
    <source>
        <dbReference type="Proteomes" id="UP000030653"/>
    </source>
</evidence>
<dbReference type="OrthoDB" id="2532648at2759"/>
<dbReference type="RefSeq" id="XP_040633215.1">
    <property type="nucleotide sequence ID" value="XM_040767734.1"/>
</dbReference>
<feature type="region of interest" description="Disordered" evidence="1">
    <location>
        <begin position="296"/>
        <end position="327"/>
    </location>
</feature>
<protein>
    <recommendedName>
        <fullName evidence="2">F-box domain-containing protein</fullName>
    </recommendedName>
</protein>
<dbReference type="Proteomes" id="UP000030653">
    <property type="component" value="Unassembled WGS sequence"/>
</dbReference>
<evidence type="ECO:0000313" key="3">
    <source>
        <dbReference type="EMBL" id="EJU06321.1"/>
    </source>
</evidence>
<dbReference type="HOGENOM" id="CLU_035247_0_0_1"/>
<dbReference type="InterPro" id="IPR036047">
    <property type="entry name" value="F-box-like_dom_sf"/>
</dbReference>
<dbReference type="Pfam" id="PF12937">
    <property type="entry name" value="F-box-like"/>
    <property type="match status" value="1"/>
</dbReference>
<dbReference type="InterPro" id="IPR001810">
    <property type="entry name" value="F-box_dom"/>
</dbReference>
<dbReference type="SUPFAM" id="SSF81383">
    <property type="entry name" value="F-box domain"/>
    <property type="match status" value="1"/>
</dbReference>